<gene>
    <name evidence="2" type="ORF">INT46_002672</name>
</gene>
<organism evidence="2 3">
    <name type="scientific">Mucor plumbeus</name>
    <dbReference type="NCBI Taxonomy" id="97098"/>
    <lineage>
        <taxon>Eukaryota</taxon>
        <taxon>Fungi</taxon>
        <taxon>Fungi incertae sedis</taxon>
        <taxon>Mucoromycota</taxon>
        <taxon>Mucoromycotina</taxon>
        <taxon>Mucoromycetes</taxon>
        <taxon>Mucorales</taxon>
        <taxon>Mucorineae</taxon>
        <taxon>Mucoraceae</taxon>
        <taxon>Mucor</taxon>
    </lineage>
</organism>
<proteinExistence type="predicted"/>
<dbReference type="GO" id="GO:0008270">
    <property type="term" value="F:zinc ion binding"/>
    <property type="evidence" value="ECO:0007669"/>
    <property type="project" value="InterPro"/>
</dbReference>
<protein>
    <recommendedName>
        <fullName evidence="1">Metallo-beta-lactamase domain-containing protein</fullName>
    </recommendedName>
</protein>
<sequence length="379" mass="43646">MPISNNKRLSFVNFPIPFDHPYTIPTLIATVGASAFLYYSLQASHKSDLKEAIRQQVVHKRKHLKRKQDKFASLKIENQYVNPFNEWKQPSISILDSILYWFGIDNNNQIPKIEQDLIDSLPIVKPQFNHNHTSLTWLGQSTCLITLEGLKILTDPVFEHPKRLRPPPCLLNDIGNIDIILVSHQHFDHLDENVVKQIGNNATWYIPLGLREWFIKKGIDNVIELDWWQEMHHKGHSDVIIASVPSMHSSHKEESLWCSFVIKSQNERIFFCGDTGYVPELFQSIRDIYSPFTFAALPIGTFEPQTMLKSLHMNPEEAVQAHLDLGSPRISIGVHWGTFMKSNEPYLSPIQQLIDSYSKIEENDTSRFITTSFGETIFA</sequence>
<dbReference type="SUPFAM" id="SSF56281">
    <property type="entry name" value="Metallo-hydrolase/oxidoreductase"/>
    <property type="match status" value="1"/>
</dbReference>
<dbReference type="GO" id="GO:0005737">
    <property type="term" value="C:cytoplasm"/>
    <property type="evidence" value="ECO:0007669"/>
    <property type="project" value="TreeGrafter"/>
</dbReference>
<evidence type="ECO:0000259" key="1">
    <source>
        <dbReference type="Pfam" id="PF12706"/>
    </source>
</evidence>
<evidence type="ECO:0000313" key="2">
    <source>
        <dbReference type="EMBL" id="KAG2204903.1"/>
    </source>
</evidence>
<dbReference type="GO" id="GO:0070292">
    <property type="term" value="P:N-acylphosphatidylethanolamine metabolic process"/>
    <property type="evidence" value="ECO:0007669"/>
    <property type="project" value="TreeGrafter"/>
</dbReference>
<dbReference type="GO" id="GO:0070290">
    <property type="term" value="F:N-acylphosphatidylethanolamine-specific phospholipase D activity"/>
    <property type="evidence" value="ECO:0007669"/>
    <property type="project" value="InterPro"/>
</dbReference>
<dbReference type="PANTHER" id="PTHR15032:SF4">
    <property type="entry name" value="N-ACYL-PHOSPHATIDYLETHANOLAMINE-HYDROLYZING PHOSPHOLIPASE D"/>
    <property type="match status" value="1"/>
</dbReference>
<dbReference type="Gene3D" id="3.60.15.10">
    <property type="entry name" value="Ribonuclease Z/Hydroxyacylglutathione hydrolase-like"/>
    <property type="match status" value="1"/>
</dbReference>
<dbReference type="AlphaFoldDB" id="A0A8H7R640"/>
<accession>A0A8H7R640</accession>
<dbReference type="InterPro" id="IPR036866">
    <property type="entry name" value="RibonucZ/Hydroxyglut_hydro"/>
</dbReference>
<dbReference type="Proteomes" id="UP000650833">
    <property type="component" value="Unassembled WGS sequence"/>
</dbReference>
<dbReference type="Pfam" id="PF12706">
    <property type="entry name" value="Lactamase_B_2"/>
    <property type="match status" value="1"/>
</dbReference>
<reference evidence="2" key="1">
    <citation type="submission" date="2020-12" db="EMBL/GenBank/DDBJ databases">
        <title>Metabolic potential, ecology and presence of endohyphal bacteria is reflected in genomic diversity of Mucoromycotina.</title>
        <authorList>
            <person name="Muszewska A."/>
            <person name="Okrasinska A."/>
            <person name="Steczkiewicz K."/>
            <person name="Drgas O."/>
            <person name="Orlowska M."/>
            <person name="Perlinska-Lenart U."/>
            <person name="Aleksandrzak-Piekarczyk T."/>
            <person name="Szatraj K."/>
            <person name="Zielenkiewicz U."/>
            <person name="Pilsyk S."/>
            <person name="Malc E."/>
            <person name="Mieczkowski P."/>
            <person name="Kruszewska J.S."/>
            <person name="Biernat P."/>
            <person name="Pawlowska J."/>
        </authorList>
    </citation>
    <scope>NUCLEOTIDE SEQUENCE</scope>
    <source>
        <strain evidence="2">CBS 226.32</strain>
    </source>
</reference>
<dbReference type="PANTHER" id="PTHR15032">
    <property type="entry name" value="N-ACYL-PHOSPHATIDYLETHANOLAMINE-HYDROLYZING PHOSPHOLIPASE D"/>
    <property type="match status" value="1"/>
</dbReference>
<name>A0A8H7R640_9FUNG</name>
<comment type="caution">
    <text evidence="2">The sequence shown here is derived from an EMBL/GenBank/DDBJ whole genome shotgun (WGS) entry which is preliminary data.</text>
</comment>
<feature type="domain" description="Metallo-beta-lactamase" evidence="1">
    <location>
        <begin position="152"/>
        <end position="336"/>
    </location>
</feature>
<dbReference type="GO" id="GO:0070291">
    <property type="term" value="P:N-acylethanolamine metabolic process"/>
    <property type="evidence" value="ECO:0007669"/>
    <property type="project" value="TreeGrafter"/>
</dbReference>
<dbReference type="EMBL" id="JAEPRC010000185">
    <property type="protein sequence ID" value="KAG2204903.1"/>
    <property type="molecule type" value="Genomic_DNA"/>
</dbReference>
<dbReference type="OrthoDB" id="332863at2759"/>
<dbReference type="InterPro" id="IPR024884">
    <property type="entry name" value="NAPE-PLD"/>
</dbReference>
<dbReference type="InterPro" id="IPR001279">
    <property type="entry name" value="Metallo-B-lactamas"/>
</dbReference>
<evidence type="ECO:0000313" key="3">
    <source>
        <dbReference type="Proteomes" id="UP000650833"/>
    </source>
</evidence>
<dbReference type="PIRSF" id="PIRSF038896">
    <property type="entry name" value="NAPE-PLD"/>
    <property type="match status" value="1"/>
</dbReference>
<keyword evidence="3" id="KW-1185">Reference proteome</keyword>